<dbReference type="InterPro" id="IPR002048">
    <property type="entry name" value="EF_hand_dom"/>
</dbReference>
<accession>A0ABP0GPM3</accession>
<feature type="domain" description="Thyroglobulin type-1" evidence="9">
    <location>
        <begin position="31"/>
        <end position="90"/>
    </location>
</feature>
<dbReference type="Proteomes" id="UP001642483">
    <property type="component" value="Unassembled WGS sequence"/>
</dbReference>
<feature type="compositionally biased region" description="Basic and acidic residues" evidence="8">
    <location>
        <begin position="89"/>
        <end position="102"/>
    </location>
</feature>
<keyword evidence="11" id="KW-1185">Reference proteome</keyword>
<dbReference type="Pfam" id="PF00086">
    <property type="entry name" value="Thyroglobulin_1"/>
    <property type="match status" value="2"/>
</dbReference>
<feature type="region of interest" description="Disordered" evidence="8">
    <location>
        <begin position="89"/>
        <end position="108"/>
    </location>
</feature>
<evidence type="ECO:0000256" key="5">
    <source>
        <dbReference type="ARBA" id="ARBA00023157"/>
    </source>
</evidence>
<evidence type="ECO:0000256" key="8">
    <source>
        <dbReference type="SAM" id="MobiDB-lite"/>
    </source>
</evidence>
<keyword evidence="5 7" id="KW-1015">Disulfide bond</keyword>
<dbReference type="SMART" id="SM00054">
    <property type="entry name" value="EFh"/>
    <property type="match status" value="4"/>
</dbReference>
<feature type="disulfide bond" evidence="7">
    <location>
        <begin position="275"/>
        <end position="282"/>
    </location>
</feature>
<dbReference type="SMART" id="SM00211">
    <property type="entry name" value="TY"/>
    <property type="match status" value="2"/>
</dbReference>
<dbReference type="InterPro" id="IPR051950">
    <property type="entry name" value="Dev_reg/Prot_inhib"/>
</dbReference>
<sequence length="442" mass="49821">MTAGHMFRNARQRRHNAQTLYLKSREANARASNYSLYKQRVTGMAPIVVPSCTSDGSYATTQCHGEYCWCAKADGKMVTGSVVLREKPDCPKREASNTRRSTESCSSSRRSTLVETILNESLRDFRETSRASSLHHSLATDDTLRDALVWKFSRVDGNSNGNINSRELRTFLNKARSCVESFLQLCDTDNDQQISNGEWIVCLFTPSMLPGAGNRPDTTTARTTTADGFPFPLPNRRRTCKDERKKAMQLQQAQSGVYIPVCEGDEMRYFSQVQCHSSTGYCWCATRDTGRPIPRTTVQNRRPNCPIAASESARVVIPGCPKPQVFLKSLHSAIRREVDHEDAGETRSTDASRTLTEGEVLALFRRLDRNRDHLMNKKEAKAIRKIFKTQVSPKRCLRKYARYCDSDRNKKISPTEFIRCLHVPVETSEPTVPSINTTSGLS</sequence>
<evidence type="ECO:0000313" key="11">
    <source>
        <dbReference type="Proteomes" id="UP001642483"/>
    </source>
</evidence>
<dbReference type="Pfam" id="PF10591">
    <property type="entry name" value="SPARC_Ca_bdg"/>
    <property type="match status" value="2"/>
</dbReference>
<protein>
    <recommendedName>
        <fullName evidence="9">Thyroglobulin type-1 domain-containing protein</fullName>
    </recommendedName>
</protein>
<evidence type="ECO:0000256" key="4">
    <source>
        <dbReference type="ARBA" id="ARBA00022837"/>
    </source>
</evidence>
<dbReference type="SUPFAM" id="SSF57610">
    <property type="entry name" value="Thyroglobulin type-1 domain"/>
    <property type="match status" value="2"/>
</dbReference>
<dbReference type="Gene3D" id="1.10.238.10">
    <property type="entry name" value="EF-hand"/>
    <property type="match status" value="2"/>
</dbReference>
<evidence type="ECO:0000256" key="2">
    <source>
        <dbReference type="ARBA" id="ARBA00022525"/>
    </source>
</evidence>
<dbReference type="Gene3D" id="4.10.800.10">
    <property type="entry name" value="Thyroglobulin type-1"/>
    <property type="match status" value="2"/>
</dbReference>
<reference evidence="10 11" key="1">
    <citation type="submission" date="2024-02" db="EMBL/GenBank/DDBJ databases">
        <authorList>
            <person name="Daric V."/>
            <person name="Darras S."/>
        </authorList>
    </citation>
    <scope>NUCLEOTIDE SEQUENCE [LARGE SCALE GENOMIC DNA]</scope>
</reference>
<dbReference type="InterPro" id="IPR000716">
    <property type="entry name" value="Thyroglobulin_1"/>
</dbReference>
<keyword evidence="3" id="KW-0677">Repeat</keyword>
<comment type="caution">
    <text evidence="7">Lacks conserved residue(s) required for the propagation of feature annotation.</text>
</comment>
<evidence type="ECO:0000256" key="1">
    <source>
        <dbReference type="ARBA" id="ARBA00004613"/>
    </source>
</evidence>
<keyword evidence="2" id="KW-0964">Secreted</keyword>
<dbReference type="SUPFAM" id="SSF47473">
    <property type="entry name" value="EF-hand"/>
    <property type="match status" value="1"/>
</dbReference>
<dbReference type="EMBL" id="CAWYQH010000130">
    <property type="protein sequence ID" value="CAK8692958.1"/>
    <property type="molecule type" value="Genomic_DNA"/>
</dbReference>
<proteinExistence type="predicted"/>
<evidence type="ECO:0000259" key="9">
    <source>
        <dbReference type="PROSITE" id="PS51162"/>
    </source>
</evidence>
<dbReference type="PROSITE" id="PS51162">
    <property type="entry name" value="THYROGLOBULIN_1_2"/>
    <property type="match status" value="2"/>
</dbReference>
<dbReference type="CDD" id="cd00191">
    <property type="entry name" value="TY"/>
    <property type="match status" value="2"/>
</dbReference>
<evidence type="ECO:0000256" key="3">
    <source>
        <dbReference type="ARBA" id="ARBA00022737"/>
    </source>
</evidence>
<keyword evidence="6" id="KW-0325">Glycoprotein</keyword>
<keyword evidence="4" id="KW-0106">Calcium</keyword>
<evidence type="ECO:0000256" key="6">
    <source>
        <dbReference type="ARBA" id="ARBA00023180"/>
    </source>
</evidence>
<evidence type="ECO:0000256" key="7">
    <source>
        <dbReference type="PROSITE-ProRule" id="PRU00500"/>
    </source>
</evidence>
<organism evidence="10 11">
    <name type="scientific">Clavelina lepadiformis</name>
    <name type="common">Light-bulb sea squirt</name>
    <name type="synonym">Ascidia lepadiformis</name>
    <dbReference type="NCBI Taxonomy" id="159417"/>
    <lineage>
        <taxon>Eukaryota</taxon>
        <taxon>Metazoa</taxon>
        <taxon>Chordata</taxon>
        <taxon>Tunicata</taxon>
        <taxon>Ascidiacea</taxon>
        <taxon>Aplousobranchia</taxon>
        <taxon>Clavelinidae</taxon>
        <taxon>Clavelina</taxon>
    </lineage>
</organism>
<dbReference type="InterPro" id="IPR036857">
    <property type="entry name" value="Thyroglobulin_1_sf"/>
</dbReference>
<comment type="subcellular location">
    <subcellularLocation>
        <location evidence="1">Secreted</location>
    </subcellularLocation>
</comment>
<dbReference type="PANTHER" id="PTHR12352:SF30">
    <property type="entry name" value="FI05255P"/>
    <property type="match status" value="1"/>
</dbReference>
<evidence type="ECO:0000313" key="10">
    <source>
        <dbReference type="EMBL" id="CAK8692958.1"/>
    </source>
</evidence>
<name>A0ABP0GPM3_CLALP</name>
<dbReference type="InterPro" id="IPR018247">
    <property type="entry name" value="EF_Hand_1_Ca_BS"/>
</dbReference>
<dbReference type="InterPro" id="IPR011992">
    <property type="entry name" value="EF-hand-dom_pair"/>
</dbReference>
<dbReference type="PROSITE" id="PS00018">
    <property type="entry name" value="EF_HAND_1"/>
    <property type="match status" value="3"/>
</dbReference>
<gene>
    <name evidence="10" type="ORF">CVLEPA_LOCUS26186</name>
</gene>
<feature type="region of interest" description="Disordered" evidence="8">
    <location>
        <begin position="213"/>
        <end position="235"/>
    </location>
</feature>
<dbReference type="InterPro" id="IPR019577">
    <property type="entry name" value="SPARC/Testican_Ca-bd-dom"/>
</dbReference>
<comment type="caution">
    <text evidence="10">The sequence shown here is derived from an EMBL/GenBank/DDBJ whole genome shotgun (WGS) entry which is preliminary data.</text>
</comment>
<feature type="disulfide bond" evidence="7">
    <location>
        <begin position="70"/>
        <end position="90"/>
    </location>
</feature>
<dbReference type="PANTHER" id="PTHR12352">
    <property type="entry name" value="SECRETED MODULAR CALCIUM-BINDING PROTEIN"/>
    <property type="match status" value="1"/>
</dbReference>
<feature type="domain" description="Thyroglobulin type-1" evidence="9">
    <location>
        <begin position="237"/>
        <end position="305"/>
    </location>
</feature>
<dbReference type="PROSITE" id="PS00484">
    <property type="entry name" value="THYROGLOBULIN_1_1"/>
    <property type="match status" value="1"/>
</dbReference>